<accession>A0A4Q7NV62</accession>
<dbReference type="InterPro" id="IPR006059">
    <property type="entry name" value="SBP"/>
</dbReference>
<evidence type="ECO:0000313" key="2">
    <source>
        <dbReference type="EMBL" id="RZS91121.1"/>
    </source>
</evidence>
<dbReference type="InterPro" id="IPR050490">
    <property type="entry name" value="Bact_solute-bd_prot1"/>
</dbReference>
<name>A0A4Q7NV62_9ACTN</name>
<organism evidence="2 3">
    <name type="scientific">Motilibacter rhizosphaerae</name>
    <dbReference type="NCBI Taxonomy" id="598652"/>
    <lineage>
        <taxon>Bacteria</taxon>
        <taxon>Bacillati</taxon>
        <taxon>Actinomycetota</taxon>
        <taxon>Actinomycetes</taxon>
        <taxon>Motilibacterales</taxon>
        <taxon>Motilibacteraceae</taxon>
        <taxon>Motilibacter</taxon>
    </lineage>
</organism>
<dbReference type="Gene3D" id="3.40.190.10">
    <property type="entry name" value="Periplasmic binding protein-like II"/>
    <property type="match status" value="3"/>
</dbReference>
<reference evidence="2 3" key="1">
    <citation type="submission" date="2019-02" db="EMBL/GenBank/DDBJ databases">
        <title>Genomic Encyclopedia of Type Strains, Phase IV (KMG-IV): sequencing the most valuable type-strain genomes for metagenomic binning, comparative biology and taxonomic classification.</title>
        <authorList>
            <person name="Goeker M."/>
        </authorList>
    </citation>
    <scope>NUCLEOTIDE SEQUENCE [LARGE SCALE GENOMIC DNA]</scope>
    <source>
        <strain evidence="2 3">DSM 45622</strain>
    </source>
</reference>
<feature type="signal peptide" evidence="1">
    <location>
        <begin position="1"/>
        <end position="23"/>
    </location>
</feature>
<dbReference type="PANTHER" id="PTHR43649:SF14">
    <property type="entry name" value="BLR3389 PROTEIN"/>
    <property type="match status" value="1"/>
</dbReference>
<proteinExistence type="predicted"/>
<sequence>MSRKTRTSVGLVGLATAASLALAACGSSSGSDTASSTSSGGSAAAAGAGGSDKLAAALQKGGELTYWTWTPSAQAQVKAFEAAYPKVKVNLVNAGTGNDEYTKLQNAVKAGSGAPDVAQIEYFALPQFALSDSLLDLSGYGFSSLADRYGAGTFGSVSIGGKVYGLPQDSGPMALFYNKKVFAKDGVAVPKTWDEYVAAAKKIHAADPKAYITSDTGDAGMTTSLIWQAGGRPFRTDGTKVSVDLQDPGTKKWTAVWSQLIQGKLLSPTPGWTDDWYKQLGNGQIASLVTGAWMPGVLEGSVKAASGDWAVAPIPTYDGKPVTANNGGSAESVMKQSKTPDLAAAFLKWLNASPDSIKVFLANGGFPATKADLSSPEFVATKPAYFSGQAINEVLQGAANTVSAGWNYLPYQVYANSVFGDTVGKAYQGGGSLDDGLKAWQDAIVKYGKQQGFDVTAT</sequence>
<dbReference type="SUPFAM" id="SSF53850">
    <property type="entry name" value="Periplasmic binding protein-like II"/>
    <property type="match status" value="1"/>
</dbReference>
<evidence type="ECO:0000313" key="3">
    <source>
        <dbReference type="Proteomes" id="UP000293638"/>
    </source>
</evidence>
<keyword evidence="3" id="KW-1185">Reference proteome</keyword>
<comment type="caution">
    <text evidence="2">The sequence shown here is derived from an EMBL/GenBank/DDBJ whole genome shotgun (WGS) entry which is preliminary data.</text>
</comment>
<gene>
    <name evidence="2" type="ORF">EV189_0354</name>
</gene>
<protein>
    <submittedName>
        <fullName evidence="2">Carbohydrate ABC transporter substrate-binding protein (CUT1 family)</fullName>
    </submittedName>
</protein>
<evidence type="ECO:0000256" key="1">
    <source>
        <dbReference type="SAM" id="SignalP"/>
    </source>
</evidence>
<dbReference type="OrthoDB" id="2515046at2"/>
<dbReference type="PANTHER" id="PTHR43649">
    <property type="entry name" value="ARABINOSE-BINDING PROTEIN-RELATED"/>
    <property type="match status" value="1"/>
</dbReference>
<feature type="chain" id="PRO_5020902731" evidence="1">
    <location>
        <begin position="24"/>
        <end position="458"/>
    </location>
</feature>
<dbReference type="AlphaFoldDB" id="A0A4Q7NV62"/>
<dbReference type="Pfam" id="PF01547">
    <property type="entry name" value="SBP_bac_1"/>
    <property type="match status" value="1"/>
</dbReference>
<dbReference type="RefSeq" id="WP_130491228.1">
    <property type="nucleotide sequence ID" value="NZ_SGXD01000001.1"/>
</dbReference>
<dbReference type="CDD" id="cd13585">
    <property type="entry name" value="PBP2_TMBP_like"/>
    <property type="match status" value="1"/>
</dbReference>
<dbReference type="PROSITE" id="PS51257">
    <property type="entry name" value="PROKAR_LIPOPROTEIN"/>
    <property type="match status" value="1"/>
</dbReference>
<dbReference type="EMBL" id="SGXD01000001">
    <property type="protein sequence ID" value="RZS91121.1"/>
    <property type="molecule type" value="Genomic_DNA"/>
</dbReference>
<dbReference type="Proteomes" id="UP000293638">
    <property type="component" value="Unassembled WGS sequence"/>
</dbReference>
<keyword evidence="1" id="KW-0732">Signal</keyword>